<dbReference type="FunFam" id="3.90.230.10:FF:000007">
    <property type="entry name" value="Xaa-Pro aminopeptidase P"/>
    <property type="match status" value="1"/>
</dbReference>
<gene>
    <name evidence="9" type="ORF">BB559_005637</name>
</gene>
<dbReference type="Pfam" id="PF16188">
    <property type="entry name" value="Peptidase_M24_C"/>
    <property type="match status" value="1"/>
</dbReference>
<evidence type="ECO:0000256" key="5">
    <source>
        <dbReference type="ARBA" id="ARBA00023211"/>
    </source>
</evidence>
<dbReference type="InterPro" id="IPR000587">
    <property type="entry name" value="Creatinase_N"/>
</dbReference>
<sequence length="586" mass="65475">MTKAVGGVTKTDTTERLQSLRDLMADPSHNIDAYIVPSEDAHQSEFIGDCDMRRAFISGLVGSNGSAIITQDSATMITDGRYILLARSLMDSNWKVLLTGVGGETTLADHLSTLKPGSRIGVDPTLISYAEVKNICNRIKRNNCELVPITKNLVDPLWADRPEKPNGEISFLGIGFSGLPFKEKLVQVREMIKKHGATGLVVAVTNDKVSLFVEKDRLTEEAVHNLKGVEIFPYADIFDHLKLLSKSSEETKIITDSVCSWAIVNAIGTENILEEYSPISILKLTKNSVQLNGLRECHIRDGVAAVKYYSWLERELVENNMNLKIREAEAADKYFEFFKQQKNSIGKAAETISSTGPNAAVIHYFSSKGTDSLIDKNRMYLVDIGHHYLEGTTDMSRTWHFGTPTAWEKECYTRVLKGFIKIDNLVFPLGTTGYVLDPIARMSLWEAGLDFGHNTGHGVGSLLNLHEGPIGIGVKPYFNDVGLQPGMVVTNEPGYYEDGNFGVRIENVCIVVDKETPHNYGGTKYLTLESVSRCPIQTKPIMPSLMEPKEMEWLNNYHKLVWEDISPHLKEDSYEYEWLSRNTTPI</sequence>
<protein>
    <recommendedName>
        <fullName evidence="11">Xaa-Pro aminopeptidase P</fullName>
    </recommendedName>
</protein>
<dbReference type="InterPro" id="IPR000994">
    <property type="entry name" value="Pept_M24"/>
</dbReference>
<feature type="domain" description="Peptidase M24 C-terminal" evidence="8">
    <location>
        <begin position="524"/>
        <end position="586"/>
    </location>
</feature>
<dbReference type="CDD" id="cd01085">
    <property type="entry name" value="APP"/>
    <property type="match status" value="1"/>
</dbReference>
<keyword evidence="3" id="KW-0479">Metal-binding</keyword>
<dbReference type="OrthoDB" id="9995434at2759"/>
<dbReference type="AlphaFoldDB" id="A0A2T9Y7K3"/>
<dbReference type="Pfam" id="PF01321">
    <property type="entry name" value="Creatinase_N"/>
    <property type="match status" value="1"/>
</dbReference>
<dbReference type="InterPro" id="IPR032416">
    <property type="entry name" value="Peptidase_M24_C"/>
</dbReference>
<dbReference type="PANTHER" id="PTHR43763:SF6">
    <property type="entry name" value="XAA-PRO AMINOPEPTIDASE 1"/>
    <property type="match status" value="1"/>
</dbReference>
<evidence type="ECO:0000256" key="2">
    <source>
        <dbReference type="ARBA" id="ARBA00008766"/>
    </source>
</evidence>
<dbReference type="GO" id="GO:0005737">
    <property type="term" value="C:cytoplasm"/>
    <property type="evidence" value="ECO:0007669"/>
    <property type="project" value="UniProtKB-ARBA"/>
</dbReference>
<keyword evidence="4" id="KW-0378">Hydrolase</keyword>
<name>A0A2T9Y7K3_9FUNG</name>
<evidence type="ECO:0000313" key="10">
    <source>
        <dbReference type="Proteomes" id="UP000245699"/>
    </source>
</evidence>
<dbReference type="Pfam" id="PF00557">
    <property type="entry name" value="Peptidase_M24"/>
    <property type="match status" value="1"/>
</dbReference>
<dbReference type="EMBL" id="MBFT01000642">
    <property type="protein sequence ID" value="PVU88274.1"/>
    <property type="molecule type" value="Genomic_DNA"/>
</dbReference>
<reference evidence="9 10" key="1">
    <citation type="journal article" date="2018" name="MBio">
        <title>Comparative Genomics Reveals the Core Gene Toolbox for the Fungus-Insect Symbiosis.</title>
        <authorList>
            <person name="Wang Y."/>
            <person name="Stata M."/>
            <person name="Wang W."/>
            <person name="Stajich J.E."/>
            <person name="White M.M."/>
            <person name="Moncalvo J.M."/>
        </authorList>
    </citation>
    <scope>NUCLEOTIDE SEQUENCE [LARGE SCALE GENOMIC DNA]</scope>
    <source>
        <strain evidence="9 10">AUS-77-4</strain>
    </source>
</reference>
<keyword evidence="10" id="KW-1185">Reference proteome</keyword>
<dbReference type="PANTHER" id="PTHR43763">
    <property type="entry name" value="XAA-PRO AMINOPEPTIDASE 1"/>
    <property type="match status" value="1"/>
</dbReference>
<dbReference type="SUPFAM" id="SSF55920">
    <property type="entry name" value="Creatinase/aminopeptidase"/>
    <property type="match status" value="1"/>
</dbReference>
<dbReference type="Pfam" id="PF16189">
    <property type="entry name" value="Creatinase_N_2"/>
    <property type="match status" value="1"/>
</dbReference>
<dbReference type="GO" id="GO:0046872">
    <property type="term" value="F:metal ion binding"/>
    <property type="evidence" value="ECO:0007669"/>
    <property type="project" value="UniProtKB-KW"/>
</dbReference>
<dbReference type="InterPro" id="IPR029149">
    <property type="entry name" value="Creatin/AminoP/Spt16_N"/>
</dbReference>
<dbReference type="InterPro" id="IPR050422">
    <property type="entry name" value="X-Pro_aminopeptidase_P"/>
</dbReference>
<dbReference type="FunFam" id="3.40.350.10:FF:000003">
    <property type="entry name" value="Xaa-pro aminopeptidase P"/>
    <property type="match status" value="1"/>
</dbReference>
<evidence type="ECO:0000256" key="3">
    <source>
        <dbReference type="ARBA" id="ARBA00022723"/>
    </source>
</evidence>
<feature type="domain" description="Peptidase M24" evidence="6">
    <location>
        <begin position="294"/>
        <end position="511"/>
    </location>
</feature>
<evidence type="ECO:0008006" key="11">
    <source>
        <dbReference type="Google" id="ProtNLM"/>
    </source>
</evidence>
<feature type="domain" description="Creatinase N-terminal" evidence="7">
    <location>
        <begin position="16"/>
        <end position="151"/>
    </location>
</feature>
<comment type="similarity">
    <text evidence="2">Belongs to the peptidase M24B family.</text>
</comment>
<dbReference type="SUPFAM" id="SSF53092">
    <property type="entry name" value="Creatinase/prolidase N-terminal domain"/>
    <property type="match status" value="1"/>
</dbReference>
<dbReference type="InterPro" id="IPR036005">
    <property type="entry name" value="Creatinase/aminopeptidase-like"/>
</dbReference>
<comment type="cofactor">
    <cofactor evidence="1">
        <name>Mn(2+)</name>
        <dbReference type="ChEBI" id="CHEBI:29035"/>
    </cofactor>
</comment>
<dbReference type="STRING" id="61424.A0A2T9Y7K3"/>
<evidence type="ECO:0000259" key="8">
    <source>
        <dbReference type="Pfam" id="PF16188"/>
    </source>
</evidence>
<organism evidence="9 10">
    <name type="scientific">Furculomyces boomerangus</name>
    <dbReference type="NCBI Taxonomy" id="61424"/>
    <lineage>
        <taxon>Eukaryota</taxon>
        <taxon>Fungi</taxon>
        <taxon>Fungi incertae sedis</taxon>
        <taxon>Zoopagomycota</taxon>
        <taxon>Kickxellomycotina</taxon>
        <taxon>Harpellomycetes</taxon>
        <taxon>Harpellales</taxon>
        <taxon>Harpellaceae</taxon>
        <taxon>Furculomyces</taxon>
    </lineage>
</organism>
<dbReference type="Proteomes" id="UP000245699">
    <property type="component" value="Unassembled WGS sequence"/>
</dbReference>
<comment type="caution">
    <text evidence="9">The sequence shown here is derived from an EMBL/GenBank/DDBJ whole genome shotgun (WGS) entry which is preliminary data.</text>
</comment>
<dbReference type="Gene3D" id="3.40.350.10">
    <property type="entry name" value="Creatinase/prolidase N-terminal domain"/>
    <property type="match status" value="2"/>
</dbReference>
<evidence type="ECO:0000256" key="4">
    <source>
        <dbReference type="ARBA" id="ARBA00022801"/>
    </source>
</evidence>
<evidence type="ECO:0000256" key="1">
    <source>
        <dbReference type="ARBA" id="ARBA00001936"/>
    </source>
</evidence>
<evidence type="ECO:0000313" key="9">
    <source>
        <dbReference type="EMBL" id="PVU88274.1"/>
    </source>
</evidence>
<dbReference type="Gene3D" id="3.90.230.10">
    <property type="entry name" value="Creatinase/methionine aminopeptidase superfamily"/>
    <property type="match status" value="1"/>
</dbReference>
<evidence type="ECO:0000259" key="6">
    <source>
        <dbReference type="Pfam" id="PF00557"/>
    </source>
</evidence>
<accession>A0A2T9Y7K3</accession>
<dbReference type="InterPro" id="IPR033740">
    <property type="entry name" value="Pept_M24B"/>
</dbReference>
<keyword evidence="5" id="KW-0464">Manganese</keyword>
<evidence type="ECO:0000259" key="7">
    <source>
        <dbReference type="Pfam" id="PF01321"/>
    </source>
</evidence>
<dbReference type="GO" id="GO:0070006">
    <property type="term" value="F:metalloaminopeptidase activity"/>
    <property type="evidence" value="ECO:0007669"/>
    <property type="project" value="InterPro"/>
</dbReference>
<proteinExistence type="inferred from homology"/>